<reference evidence="1" key="1">
    <citation type="submission" date="2022-05" db="EMBL/GenBank/DDBJ databases">
        <title>Tracking Rickettsia raoultii infection dynamics in vivo by bioorthogonal metabolic labeling.</title>
        <authorList>
            <person name="Zhu D.-Y."/>
            <person name="Jia N."/>
            <person name="Li C."/>
            <person name="Zhang M.-Z."/>
            <person name="Liu H.-B."/>
            <person name="Cao W.-C."/>
        </authorList>
    </citation>
    <scope>NUCLEOTIDE SEQUENCE</scope>
    <source>
        <strain evidence="1">BIME</strain>
    </source>
</reference>
<protein>
    <recommendedName>
        <fullName evidence="3">Acyl-[acyl-carrier-protein]--UDP-N-acetylglucosamine O-acyltransferase</fullName>
    </recommendedName>
</protein>
<dbReference type="Proteomes" id="UP001056268">
    <property type="component" value="Chromosome"/>
</dbReference>
<organism evidence="1 2">
    <name type="scientific">Rickettsia conorii subsp. raoultii</name>
    <dbReference type="NCBI Taxonomy" id="369822"/>
    <lineage>
        <taxon>Bacteria</taxon>
        <taxon>Pseudomonadati</taxon>
        <taxon>Pseudomonadota</taxon>
        <taxon>Alphaproteobacteria</taxon>
        <taxon>Rickettsiales</taxon>
        <taxon>Rickettsiaceae</taxon>
        <taxon>Rickettsieae</taxon>
        <taxon>Rickettsia</taxon>
        <taxon>spotted fever group</taxon>
    </lineage>
</organism>
<sequence length="72" mass="8765">MLKLYRINYKKCRKIRYIDIQNFRVINLLIQYANSSDLYNSKKLVNWFDKNDQKGKFKLWTMNLGDVTEALE</sequence>
<dbReference type="EMBL" id="CP098324">
    <property type="protein sequence ID" value="URW77296.1"/>
    <property type="molecule type" value="Genomic_DNA"/>
</dbReference>
<keyword evidence="2" id="KW-1185">Reference proteome</keyword>
<gene>
    <name evidence="1" type="ORF">NBT09_04520</name>
</gene>
<evidence type="ECO:0000313" key="1">
    <source>
        <dbReference type="EMBL" id="URW77296.1"/>
    </source>
</evidence>
<name>A0ABY4U075_RICCR</name>
<evidence type="ECO:0000313" key="2">
    <source>
        <dbReference type="Proteomes" id="UP001056268"/>
    </source>
</evidence>
<accession>A0ABY4U075</accession>
<proteinExistence type="predicted"/>
<evidence type="ECO:0008006" key="3">
    <source>
        <dbReference type="Google" id="ProtNLM"/>
    </source>
</evidence>
<dbReference type="RefSeq" id="WP_162483989.1">
    <property type="nucleotide sequence ID" value="NZ_CP010969.1"/>
</dbReference>